<organism evidence="1 2">
    <name type="scientific">Lindgomyces ingoldianus</name>
    <dbReference type="NCBI Taxonomy" id="673940"/>
    <lineage>
        <taxon>Eukaryota</taxon>
        <taxon>Fungi</taxon>
        <taxon>Dikarya</taxon>
        <taxon>Ascomycota</taxon>
        <taxon>Pezizomycotina</taxon>
        <taxon>Dothideomycetes</taxon>
        <taxon>Pleosporomycetidae</taxon>
        <taxon>Pleosporales</taxon>
        <taxon>Lindgomycetaceae</taxon>
        <taxon>Lindgomyces</taxon>
    </lineage>
</organism>
<dbReference type="EMBL" id="MU003498">
    <property type="protein sequence ID" value="KAF2474295.1"/>
    <property type="molecule type" value="Genomic_DNA"/>
</dbReference>
<evidence type="ECO:0000313" key="1">
    <source>
        <dbReference type="EMBL" id="KAF2474295.1"/>
    </source>
</evidence>
<name>A0ACB6R691_9PLEO</name>
<comment type="caution">
    <text evidence="1">The sequence shown here is derived from an EMBL/GenBank/DDBJ whole genome shotgun (WGS) entry which is preliminary data.</text>
</comment>
<keyword evidence="2" id="KW-1185">Reference proteome</keyword>
<protein>
    <submittedName>
        <fullName evidence="1">PH domain-like protein</fullName>
    </submittedName>
</protein>
<proteinExistence type="predicted"/>
<reference evidence="1" key="1">
    <citation type="journal article" date="2020" name="Stud. Mycol.">
        <title>101 Dothideomycetes genomes: a test case for predicting lifestyles and emergence of pathogens.</title>
        <authorList>
            <person name="Haridas S."/>
            <person name="Albert R."/>
            <person name="Binder M."/>
            <person name="Bloem J."/>
            <person name="Labutti K."/>
            <person name="Salamov A."/>
            <person name="Andreopoulos B."/>
            <person name="Baker S."/>
            <person name="Barry K."/>
            <person name="Bills G."/>
            <person name="Bluhm B."/>
            <person name="Cannon C."/>
            <person name="Castanera R."/>
            <person name="Culley D."/>
            <person name="Daum C."/>
            <person name="Ezra D."/>
            <person name="Gonzalez J."/>
            <person name="Henrissat B."/>
            <person name="Kuo A."/>
            <person name="Liang C."/>
            <person name="Lipzen A."/>
            <person name="Lutzoni F."/>
            <person name="Magnuson J."/>
            <person name="Mondo S."/>
            <person name="Nolan M."/>
            <person name="Ohm R."/>
            <person name="Pangilinan J."/>
            <person name="Park H.-J."/>
            <person name="Ramirez L."/>
            <person name="Alfaro M."/>
            <person name="Sun H."/>
            <person name="Tritt A."/>
            <person name="Yoshinaga Y."/>
            <person name="Zwiers L.-H."/>
            <person name="Turgeon B."/>
            <person name="Goodwin S."/>
            <person name="Spatafora J."/>
            <person name="Crous P."/>
            <person name="Grigoriev I."/>
        </authorList>
    </citation>
    <scope>NUCLEOTIDE SEQUENCE</scope>
    <source>
        <strain evidence="1">ATCC 200398</strain>
    </source>
</reference>
<dbReference type="Proteomes" id="UP000799755">
    <property type="component" value="Unassembled WGS sequence"/>
</dbReference>
<gene>
    <name evidence="1" type="ORF">BDR25DRAFT_351851</name>
</gene>
<accession>A0ACB6R691</accession>
<sequence length="364" mass="40574">MCLVHGPSVDERARSESTCYIHCWRVYRLYAGGDDESTGGAHVIGMARAPDLAPRCRLLSMPFATLFPRWQKLFKPLQALYFVTPAFSPLLPGTRPWKTFEKVKMAPPPHKAKPRPPHHPQPQPSDYETDAPLPIDLPPPPPRSNEELNLAVLRRHYPEVVSVQHIAHYAVVYTFSQDSALWEKSGVEGTLFVCELAPSPTGANRFSVIILNRRGLDNFRIELTSDADMEITDEYVILQDNNVVYGLWVFSEPPPSSTANNRVETAGKIRVLAKQAADSRQARDPVQRNGAEAADREEDSVPMGRQLSLRELFGQQREQDAAWSVHNHHSPGLSSGFAPTPDPAANKVVTQLFTKAKQDYNGIG</sequence>
<evidence type="ECO:0000313" key="2">
    <source>
        <dbReference type="Proteomes" id="UP000799755"/>
    </source>
</evidence>